<accession>C0RCD7</accession>
<organism evidence="1 2">
    <name type="scientific">Borreliella spielmanii A14S</name>
    <dbReference type="NCBI Taxonomy" id="498742"/>
    <lineage>
        <taxon>Bacteria</taxon>
        <taxon>Pseudomonadati</taxon>
        <taxon>Spirochaetota</taxon>
        <taxon>Spirochaetia</taxon>
        <taxon>Spirochaetales</taxon>
        <taxon>Borreliaceae</taxon>
        <taxon>Borreliella</taxon>
    </lineage>
</organism>
<reference evidence="1 2" key="1">
    <citation type="journal article" date="2012" name="J. Bacteriol.">
        <title>Whole-Genome Sequences of Borrelia bissettii, Borrelia valaisiana, and Borrelia spielmanii.</title>
        <authorList>
            <person name="Schutzer S.E."/>
            <person name="Fraser-Liggett C.M."/>
            <person name="Qiu W.G."/>
            <person name="Kraiczy P."/>
            <person name="Mongodin E.F."/>
            <person name="Dunn J.J."/>
            <person name="Luft B.J."/>
            <person name="Casjens S.R."/>
        </authorList>
    </citation>
    <scope>NUCLEOTIDE SEQUENCE [LARGE SCALE GENOMIC DNA]</scope>
    <source>
        <strain evidence="1 2">A14S</strain>
        <plasmid evidence="1 2">A14S_lp28-3</plasmid>
    </source>
</reference>
<evidence type="ECO:0000313" key="2">
    <source>
        <dbReference type="Proteomes" id="UP000003481"/>
    </source>
</evidence>
<evidence type="ECO:0000313" key="1">
    <source>
        <dbReference type="EMBL" id="ACN53447.1"/>
    </source>
</evidence>
<dbReference type="AlphaFoldDB" id="C0RCD7"/>
<proteinExistence type="predicted"/>
<keyword evidence="1" id="KW-0614">Plasmid</keyword>
<dbReference type="Proteomes" id="UP000003481">
    <property type="component" value="Plasmid A14S_lp28-3"/>
</dbReference>
<geneLocation type="plasmid" evidence="1 2">
    <name>A14S_lp28-3</name>
</geneLocation>
<name>C0RCD7_9SPIR</name>
<protein>
    <submittedName>
        <fullName evidence="1">Uncharacterized protein</fullName>
    </submittedName>
</protein>
<dbReference type="EMBL" id="CP001471">
    <property type="protein sequence ID" value="ACN53447.1"/>
    <property type="molecule type" value="Genomic_DNA"/>
</dbReference>
<gene>
    <name evidence="1" type="ORF">BSPA14S_H0011</name>
</gene>
<dbReference type="HOGENOM" id="CLU_217869_0_0_12"/>
<sequence length="42" mass="5068">MFYFGNKYEKINSLNKQIGISNHNFLFHFINILKNKSFKCIL</sequence>